<proteinExistence type="predicted"/>
<sequence length="59" mass="6874">MPRIEQHNAIPTPAHLPPKTEAEIEAEALAWCERMENKFSMKKSNYKAKTRGSYESRNR</sequence>
<organism evidence="2">
    <name type="scientific">Desulfovibrio sp. U5L</name>
    <dbReference type="NCBI Taxonomy" id="596152"/>
    <lineage>
        <taxon>Bacteria</taxon>
        <taxon>Pseudomonadati</taxon>
        <taxon>Thermodesulfobacteriota</taxon>
        <taxon>Desulfovibrionia</taxon>
        <taxon>Desulfovibrionales</taxon>
        <taxon>Desulfovibrionaceae</taxon>
        <taxon>Desulfovibrio</taxon>
    </lineage>
</organism>
<accession>I2Q5E1</accession>
<dbReference type="EMBL" id="JH600068">
    <property type="protein sequence ID" value="EIG54997.1"/>
    <property type="molecule type" value="Genomic_DNA"/>
</dbReference>
<reference evidence="2" key="1">
    <citation type="submission" date="2011-11" db="EMBL/GenBank/DDBJ databases">
        <title>Improved High-Quality Draft sequence of Desulfovibrio sp. U5L.</title>
        <authorList>
            <consortium name="US DOE Joint Genome Institute"/>
            <person name="Lucas S."/>
            <person name="Han J."/>
            <person name="Lapidus A."/>
            <person name="Cheng J.-F."/>
            <person name="Goodwin L."/>
            <person name="Pitluck S."/>
            <person name="Peters L."/>
            <person name="Ovchinnikova G."/>
            <person name="Held B."/>
            <person name="Detter J.C."/>
            <person name="Han C."/>
            <person name="Tapia R."/>
            <person name="Land M."/>
            <person name="Hauser L."/>
            <person name="Kyrpides N."/>
            <person name="Ivanova N."/>
            <person name="Pagani I."/>
            <person name="Gabster J."/>
            <person name="Walker C."/>
            <person name="Stolyar S."/>
            <person name="Stahl D."/>
            <person name="Arkin A."/>
            <person name="Dehal P."/>
            <person name="Hazen T."/>
            <person name="Woyke T."/>
        </authorList>
    </citation>
    <scope>NUCLEOTIDE SEQUENCE [LARGE SCALE GENOMIC DNA]</scope>
    <source>
        <strain evidence="2">U5L</strain>
    </source>
</reference>
<dbReference type="HOGENOM" id="CLU_2952974_0_0_7"/>
<gene>
    <name evidence="2" type="ORF">DesU5LDRAFT_3368</name>
</gene>
<name>I2Q5E1_9BACT</name>
<evidence type="ECO:0000313" key="2">
    <source>
        <dbReference type="EMBL" id="EIG54997.1"/>
    </source>
</evidence>
<protein>
    <submittedName>
        <fullName evidence="2">Uncharacterized protein</fullName>
    </submittedName>
</protein>
<feature type="region of interest" description="Disordered" evidence="1">
    <location>
        <begin position="1"/>
        <end position="20"/>
    </location>
</feature>
<dbReference type="AlphaFoldDB" id="I2Q5E1"/>
<dbReference type="STRING" id="596152.DesU5LDRAFT_3368"/>
<evidence type="ECO:0000256" key="1">
    <source>
        <dbReference type="SAM" id="MobiDB-lite"/>
    </source>
</evidence>